<dbReference type="InterPro" id="IPR026898">
    <property type="entry name" value="PrsW"/>
</dbReference>
<feature type="transmembrane region" description="Helical" evidence="1">
    <location>
        <begin position="236"/>
        <end position="260"/>
    </location>
</feature>
<dbReference type="RefSeq" id="WP_075732279.1">
    <property type="nucleotide sequence ID" value="NZ_CP009249.1"/>
</dbReference>
<keyword evidence="1" id="KW-0812">Transmembrane</keyword>
<gene>
    <name evidence="2" type="ORF">CPHO_00420</name>
</gene>
<feature type="transmembrane region" description="Helical" evidence="1">
    <location>
        <begin position="66"/>
        <end position="86"/>
    </location>
</feature>
<keyword evidence="3" id="KW-1185">Reference proteome</keyword>
<evidence type="ECO:0000256" key="1">
    <source>
        <dbReference type="SAM" id="Phobius"/>
    </source>
</evidence>
<keyword evidence="1" id="KW-0472">Membrane</keyword>
<dbReference type="Pfam" id="PF13367">
    <property type="entry name" value="PrsW-protease"/>
    <property type="match status" value="1"/>
</dbReference>
<evidence type="ECO:0000313" key="2">
    <source>
        <dbReference type="EMBL" id="APT91646.1"/>
    </source>
</evidence>
<dbReference type="AlphaFoldDB" id="A0A1L7D0G9"/>
<dbReference type="PANTHER" id="PTHR36844">
    <property type="entry name" value="PROTEASE PRSW"/>
    <property type="match status" value="1"/>
</dbReference>
<dbReference type="PANTHER" id="PTHR36844:SF1">
    <property type="entry name" value="PROTEASE PRSW"/>
    <property type="match status" value="1"/>
</dbReference>
<dbReference type="EMBL" id="CP009249">
    <property type="protein sequence ID" value="APT91646.1"/>
    <property type="molecule type" value="Genomic_DNA"/>
</dbReference>
<feature type="transmembrane region" description="Helical" evidence="1">
    <location>
        <begin position="7"/>
        <end position="29"/>
    </location>
</feature>
<reference evidence="2 3" key="1">
    <citation type="submission" date="2014-08" db="EMBL/GenBank/DDBJ databases">
        <title>Complete genome sequence of Corynebacterium phocae M408/89/1(T)(=DSM 44612(T)), isolated from the common seal (Phoca vitulina).</title>
        <authorList>
            <person name="Ruckert C."/>
            <person name="Albersmeier A."/>
            <person name="Winkler A."/>
            <person name="Kalinowski J."/>
        </authorList>
    </citation>
    <scope>NUCLEOTIDE SEQUENCE [LARGE SCALE GENOMIC DNA]</scope>
    <source>
        <strain evidence="2 3">M408/89/1</strain>
    </source>
</reference>
<evidence type="ECO:0008006" key="4">
    <source>
        <dbReference type="Google" id="ProtNLM"/>
    </source>
</evidence>
<dbReference type="OrthoDB" id="9785431at2"/>
<accession>A0A1L7D0G9</accession>
<dbReference type="STRING" id="161895.CPHO_00420"/>
<name>A0A1L7D0G9_9CORY</name>
<dbReference type="GO" id="GO:0008233">
    <property type="term" value="F:peptidase activity"/>
    <property type="evidence" value="ECO:0007669"/>
    <property type="project" value="InterPro"/>
</dbReference>
<keyword evidence="1" id="KW-1133">Transmembrane helix</keyword>
<evidence type="ECO:0000313" key="3">
    <source>
        <dbReference type="Proteomes" id="UP000185491"/>
    </source>
</evidence>
<feature type="transmembrane region" description="Helical" evidence="1">
    <location>
        <begin position="213"/>
        <end position="230"/>
    </location>
</feature>
<sequence length="281" mass="30784">MSAPYRYTLILSALLGALMLGLTHIPGLLLTPELYAISIAVTAVYTAVVIAVLSRSSLWPRGGKNFGWVLAALLWGSGMCALLAYATTEGISELVTHSGWHQAQYSFGGAYPEEISKALGVILVCMSFSHLNRPWHGLIVGMMVGLGFQVNENIFYASFGALADPISDWTGFWITWLQRLFLGPFLHIFFTGLAGWGIGWALFATGWTTRRRLTFALGWFAAGFITHFLWNYNADHIAVTTATATLSALILYPATAWVWIQARRLARQEQTAHGGTGTPTH</sequence>
<dbReference type="KEGG" id="cpho:CPHO_00420"/>
<protein>
    <recommendedName>
        <fullName evidence="4">PrsW family intramembrane metalloprotease</fullName>
    </recommendedName>
</protein>
<proteinExistence type="predicted"/>
<dbReference type="Proteomes" id="UP000185491">
    <property type="component" value="Chromosome"/>
</dbReference>
<feature type="transmembrane region" description="Helical" evidence="1">
    <location>
        <begin position="35"/>
        <end position="54"/>
    </location>
</feature>
<feature type="transmembrane region" description="Helical" evidence="1">
    <location>
        <begin position="185"/>
        <end position="206"/>
    </location>
</feature>
<organism evidence="2 3">
    <name type="scientific">Corynebacterium phocae</name>
    <dbReference type="NCBI Taxonomy" id="161895"/>
    <lineage>
        <taxon>Bacteria</taxon>
        <taxon>Bacillati</taxon>
        <taxon>Actinomycetota</taxon>
        <taxon>Actinomycetes</taxon>
        <taxon>Mycobacteriales</taxon>
        <taxon>Corynebacteriaceae</taxon>
        <taxon>Corynebacterium</taxon>
    </lineage>
</organism>